<protein>
    <submittedName>
        <fullName evidence="2">Uncharacterized protein</fullName>
    </submittedName>
</protein>
<feature type="compositionally biased region" description="Polar residues" evidence="1">
    <location>
        <begin position="152"/>
        <end position="162"/>
    </location>
</feature>
<sequence length="169" mass="20454">MVHGARPSSKTNGNSSPKKKEKPKDKKNQDRNDRWQGERRNQDRKYTRKYTNYTPLVRDQSQILSVVQEKVLVQWPRPLPRHARKDTTKYYRFHKDHDHDHDHDTLRCYQIKDQIKTLIKGRYLKDYMLKREGTWHWDKHREKQAQRDNLEMANQNDGSSHGNLIDTIH</sequence>
<evidence type="ECO:0000313" key="3">
    <source>
        <dbReference type="Proteomes" id="UP001281410"/>
    </source>
</evidence>
<comment type="caution">
    <text evidence="2">The sequence shown here is derived from an EMBL/GenBank/DDBJ whole genome shotgun (WGS) entry which is preliminary data.</text>
</comment>
<gene>
    <name evidence="2" type="ORF">Dsin_016551</name>
</gene>
<name>A0AAE0ADA7_9ROSI</name>
<feature type="compositionally biased region" description="Basic and acidic residues" evidence="1">
    <location>
        <begin position="22"/>
        <end position="45"/>
    </location>
</feature>
<reference evidence="2" key="1">
    <citation type="journal article" date="2023" name="Plant J.">
        <title>Genome sequences and population genomics provide insights into the demographic history, inbreeding, and mutation load of two 'living fossil' tree species of Dipteronia.</title>
        <authorList>
            <person name="Feng Y."/>
            <person name="Comes H.P."/>
            <person name="Chen J."/>
            <person name="Zhu S."/>
            <person name="Lu R."/>
            <person name="Zhang X."/>
            <person name="Li P."/>
            <person name="Qiu J."/>
            <person name="Olsen K.M."/>
            <person name="Qiu Y."/>
        </authorList>
    </citation>
    <scope>NUCLEOTIDE SEQUENCE</scope>
    <source>
        <strain evidence="2">NBL</strain>
    </source>
</reference>
<organism evidence="2 3">
    <name type="scientific">Dipteronia sinensis</name>
    <dbReference type="NCBI Taxonomy" id="43782"/>
    <lineage>
        <taxon>Eukaryota</taxon>
        <taxon>Viridiplantae</taxon>
        <taxon>Streptophyta</taxon>
        <taxon>Embryophyta</taxon>
        <taxon>Tracheophyta</taxon>
        <taxon>Spermatophyta</taxon>
        <taxon>Magnoliopsida</taxon>
        <taxon>eudicotyledons</taxon>
        <taxon>Gunneridae</taxon>
        <taxon>Pentapetalae</taxon>
        <taxon>rosids</taxon>
        <taxon>malvids</taxon>
        <taxon>Sapindales</taxon>
        <taxon>Sapindaceae</taxon>
        <taxon>Hippocastanoideae</taxon>
        <taxon>Acereae</taxon>
        <taxon>Dipteronia</taxon>
    </lineage>
</organism>
<dbReference type="Proteomes" id="UP001281410">
    <property type="component" value="Unassembled WGS sequence"/>
</dbReference>
<accession>A0AAE0ADA7</accession>
<evidence type="ECO:0000313" key="2">
    <source>
        <dbReference type="EMBL" id="KAK3211845.1"/>
    </source>
</evidence>
<keyword evidence="3" id="KW-1185">Reference proteome</keyword>
<dbReference type="AlphaFoldDB" id="A0AAE0ADA7"/>
<evidence type="ECO:0000256" key="1">
    <source>
        <dbReference type="SAM" id="MobiDB-lite"/>
    </source>
</evidence>
<feature type="region of interest" description="Disordered" evidence="1">
    <location>
        <begin position="1"/>
        <end position="53"/>
    </location>
</feature>
<feature type="region of interest" description="Disordered" evidence="1">
    <location>
        <begin position="150"/>
        <end position="169"/>
    </location>
</feature>
<dbReference type="EMBL" id="JANJYJ010000005">
    <property type="protein sequence ID" value="KAK3211845.1"/>
    <property type="molecule type" value="Genomic_DNA"/>
</dbReference>
<proteinExistence type="predicted"/>